<gene>
    <name evidence="1" type="ORF">RQP53_13340</name>
</gene>
<protein>
    <submittedName>
        <fullName evidence="1">Serine protease</fullName>
    </submittedName>
</protein>
<dbReference type="SUPFAM" id="SSF50494">
    <property type="entry name" value="Trypsin-like serine proteases"/>
    <property type="match status" value="1"/>
</dbReference>
<dbReference type="PRINTS" id="PR00834">
    <property type="entry name" value="PROTEASES2C"/>
</dbReference>
<reference evidence="1" key="1">
    <citation type="submission" date="2023-09" db="EMBL/GenBank/DDBJ databases">
        <title>Paucibacter sp. APW11 Genome sequencing and assembly.</title>
        <authorList>
            <person name="Kim I."/>
        </authorList>
    </citation>
    <scope>NUCLEOTIDE SEQUENCE</scope>
    <source>
        <strain evidence="1">APW11</strain>
    </source>
</reference>
<accession>A0ABU3PD44</accession>
<dbReference type="GO" id="GO:0006508">
    <property type="term" value="P:proteolysis"/>
    <property type="evidence" value="ECO:0007669"/>
    <property type="project" value="UniProtKB-KW"/>
</dbReference>
<sequence length="480" mass="52762">MSDPDSRSMPRQTLRLTPRLLQALLSVCLALGLSGGLCLPAQAQPGRATAPAAKPAATPAATAVVAPAAAASAPAPVSATARRVYERARGQLLQIRTLLKNQDSQASVGSGFVVSEDGHVITNYHVISQFALEPDRYRLRYAGTEGQGGALELLDFDVRRDLALLRVADLKNVPAMQFRPQSQPLSKGDRIYSMGNPHDVAFAVVEGNFNGLVERSFDALIYYSGSINSGMSGGPVVDEDGRVVGVNVSAMFFAQQMSFLVPAEYAEALLQRSRNAKPITQAAWPRLTEQLKRYQDELVGRFMEQPWRSAGHARYQLPVPQEQFMRCWGRGTPADSKGLEFQRSQCRMEHAVFINGEMQTGYLDMSHEAYDGSKLGALRFARQYSNSFRNERLGRDDRDRTAPFCKEDFVQRDGLPLRAVVCLRAYRKLSGLHDLSVLVTTVDADTEGALGRFDAKGVSFANAIKLADHYLKGFAWSTPR</sequence>
<dbReference type="InterPro" id="IPR001940">
    <property type="entry name" value="Peptidase_S1C"/>
</dbReference>
<name>A0ABU3PD44_9BURK</name>
<dbReference type="PANTHER" id="PTHR43019">
    <property type="entry name" value="SERINE ENDOPROTEASE DEGS"/>
    <property type="match status" value="1"/>
</dbReference>
<dbReference type="PANTHER" id="PTHR43019:SF23">
    <property type="entry name" value="PROTEASE DO-LIKE 5, CHLOROPLASTIC"/>
    <property type="match status" value="1"/>
</dbReference>
<dbReference type="InterPro" id="IPR009003">
    <property type="entry name" value="Peptidase_S1_PA"/>
</dbReference>
<evidence type="ECO:0000313" key="1">
    <source>
        <dbReference type="EMBL" id="MDT9000252.1"/>
    </source>
</evidence>
<comment type="caution">
    <text evidence="1">The sequence shown here is derived from an EMBL/GenBank/DDBJ whole genome shotgun (WGS) entry which is preliminary data.</text>
</comment>
<keyword evidence="1" id="KW-0645">Protease</keyword>
<dbReference type="Pfam" id="PF13365">
    <property type="entry name" value="Trypsin_2"/>
    <property type="match status" value="1"/>
</dbReference>
<dbReference type="EMBL" id="JAVXZY010000005">
    <property type="protein sequence ID" value="MDT9000252.1"/>
    <property type="molecule type" value="Genomic_DNA"/>
</dbReference>
<keyword evidence="1" id="KW-0378">Hydrolase</keyword>
<dbReference type="Proteomes" id="UP001246372">
    <property type="component" value="Unassembled WGS sequence"/>
</dbReference>
<organism evidence="1 2">
    <name type="scientific">Roseateles aquae</name>
    <dbReference type="NCBI Taxonomy" id="3077235"/>
    <lineage>
        <taxon>Bacteria</taxon>
        <taxon>Pseudomonadati</taxon>
        <taxon>Pseudomonadota</taxon>
        <taxon>Betaproteobacteria</taxon>
        <taxon>Burkholderiales</taxon>
        <taxon>Sphaerotilaceae</taxon>
        <taxon>Roseateles</taxon>
    </lineage>
</organism>
<dbReference type="Gene3D" id="2.40.10.120">
    <property type="match status" value="1"/>
</dbReference>
<keyword evidence="2" id="KW-1185">Reference proteome</keyword>
<dbReference type="RefSeq" id="WP_315650814.1">
    <property type="nucleotide sequence ID" value="NZ_JAVXZY010000005.1"/>
</dbReference>
<evidence type="ECO:0000313" key="2">
    <source>
        <dbReference type="Proteomes" id="UP001246372"/>
    </source>
</evidence>
<dbReference type="GO" id="GO:0008233">
    <property type="term" value="F:peptidase activity"/>
    <property type="evidence" value="ECO:0007669"/>
    <property type="project" value="UniProtKB-KW"/>
</dbReference>
<proteinExistence type="predicted"/>